<dbReference type="Pfam" id="PF18029">
    <property type="entry name" value="Glyoxalase_6"/>
    <property type="match status" value="1"/>
</dbReference>
<evidence type="ECO:0000313" key="3">
    <source>
        <dbReference type="Proteomes" id="UP000250462"/>
    </source>
</evidence>
<dbReference type="AlphaFoldDB" id="A0A329QNS6"/>
<name>A0A329QNS6_9ACTN</name>
<reference evidence="2 3" key="1">
    <citation type="submission" date="2018-06" db="EMBL/GenBank/DDBJ databases">
        <title>Phytoactinopolyspora halophila sp. nov., a novel halophilic actinomycete isolated from a saline soil in China.</title>
        <authorList>
            <person name="Tang S.-K."/>
        </authorList>
    </citation>
    <scope>NUCLEOTIDE SEQUENCE [LARGE SCALE GENOMIC DNA]</scope>
    <source>
        <strain evidence="2 3">YIM 96934</strain>
    </source>
</reference>
<comment type="caution">
    <text evidence="2">The sequence shown here is derived from an EMBL/GenBank/DDBJ whole genome shotgun (WGS) entry which is preliminary data.</text>
</comment>
<feature type="domain" description="Glyoxalase-like" evidence="1">
    <location>
        <begin position="19"/>
        <end position="105"/>
    </location>
</feature>
<proteinExistence type="predicted"/>
<keyword evidence="3" id="KW-1185">Reference proteome</keyword>
<evidence type="ECO:0000259" key="1">
    <source>
        <dbReference type="Pfam" id="PF18029"/>
    </source>
</evidence>
<dbReference type="PANTHER" id="PTHR35908">
    <property type="entry name" value="HYPOTHETICAL FUSION PROTEIN"/>
    <property type="match status" value="1"/>
</dbReference>
<dbReference type="EMBL" id="QMIG01000010">
    <property type="protein sequence ID" value="RAW14027.1"/>
    <property type="molecule type" value="Genomic_DNA"/>
</dbReference>
<dbReference type="Proteomes" id="UP000250462">
    <property type="component" value="Unassembled WGS sequence"/>
</dbReference>
<dbReference type="InterPro" id="IPR029068">
    <property type="entry name" value="Glyas_Bleomycin-R_OHBP_Dase"/>
</dbReference>
<organism evidence="2 3">
    <name type="scientific">Phytoactinopolyspora halophila</name>
    <dbReference type="NCBI Taxonomy" id="1981511"/>
    <lineage>
        <taxon>Bacteria</taxon>
        <taxon>Bacillati</taxon>
        <taxon>Actinomycetota</taxon>
        <taxon>Actinomycetes</taxon>
        <taxon>Jiangellales</taxon>
        <taxon>Jiangellaceae</taxon>
        <taxon>Phytoactinopolyspora</taxon>
    </lineage>
</organism>
<dbReference type="OrthoDB" id="3212826at2"/>
<dbReference type="RefSeq" id="WP_112258449.1">
    <property type="nucleotide sequence ID" value="NZ_QMIG01000010.1"/>
</dbReference>
<dbReference type="SUPFAM" id="SSF54593">
    <property type="entry name" value="Glyoxalase/Bleomycin resistance protein/Dihydroxybiphenyl dioxygenase"/>
    <property type="match status" value="1"/>
</dbReference>
<protein>
    <submittedName>
        <fullName evidence="2">VOC family protein</fullName>
    </submittedName>
</protein>
<dbReference type="InterPro" id="IPR041581">
    <property type="entry name" value="Glyoxalase_6"/>
</dbReference>
<gene>
    <name evidence="2" type="ORF">DPM12_11365</name>
</gene>
<dbReference type="Gene3D" id="3.10.180.10">
    <property type="entry name" value="2,3-Dihydroxybiphenyl 1,2-Dioxygenase, domain 1"/>
    <property type="match status" value="1"/>
</dbReference>
<dbReference type="PANTHER" id="PTHR35908:SF1">
    <property type="entry name" value="CONSERVED PROTEIN"/>
    <property type="match status" value="1"/>
</dbReference>
<accession>A0A329QNS6</accession>
<sequence>MSPSTDAHDIPAELRYQARTIIDTKGSRPDISFLAVPETKTVKNRVHLDVRVGRAFPREERHARQDAEARRLVAAGATLIGRVDTPDGTSHLVLRDVEGNEFCVT</sequence>
<evidence type="ECO:0000313" key="2">
    <source>
        <dbReference type="EMBL" id="RAW14027.1"/>
    </source>
</evidence>